<comment type="caution">
    <text evidence="1">The sequence shown here is derived from an EMBL/GenBank/DDBJ whole genome shotgun (WGS) entry which is preliminary data.</text>
</comment>
<evidence type="ECO:0000313" key="1">
    <source>
        <dbReference type="EMBL" id="KKN05421.1"/>
    </source>
</evidence>
<feature type="non-terminal residue" evidence="1">
    <location>
        <position position="1"/>
    </location>
</feature>
<reference evidence="1" key="1">
    <citation type="journal article" date="2015" name="Nature">
        <title>Complex archaea that bridge the gap between prokaryotes and eukaryotes.</title>
        <authorList>
            <person name="Spang A."/>
            <person name="Saw J.H."/>
            <person name="Jorgensen S.L."/>
            <person name="Zaremba-Niedzwiedzka K."/>
            <person name="Martijn J."/>
            <person name="Lind A.E."/>
            <person name="van Eijk R."/>
            <person name="Schleper C."/>
            <person name="Guy L."/>
            <person name="Ettema T.J."/>
        </authorList>
    </citation>
    <scope>NUCLEOTIDE SEQUENCE</scope>
</reference>
<proteinExistence type="predicted"/>
<name>A0A0F9PWL0_9ZZZZ</name>
<dbReference type="EMBL" id="LAZR01004808">
    <property type="protein sequence ID" value="KKN05421.1"/>
    <property type="molecule type" value="Genomic_DNA"/>
</dbReference>
<sequence>MIERLNPEYLVFHDLHDGYAENPHHRKDPFVKLAKKNAKFDNIEKEVMDDISWLRKHVGRRKGIIVSGNHDNFLWRYIADIDWREDLENAAFYLATALQMVESTRMTMSGSATDDPFFHWVNKLKGATNIRCLGRDESFELSNIELSMHGDRGPNGARGSRNNLRRIGVKSIVGHSHSPGIEEGCMQVGTSTPLKLEYNSGPSSWLNCHAVLYANGKRSLLPIIDGEWCIE</sequence>
<dbReference type="AlphaFoldDB" id="A0A0F9PWL0"/>
<evidence type="ECO:0008006" key="2">
    <source>
        <dbReference type="Google" id="ProtNLM"/>
    </source>
</evidence>
<gene>
    <name evidence="1" type="ORF">LCGC14_1087600</name>
</gene>
<accession>A0A0F9PWL0</accession>
<organism evidence="1">
    <name type="scientific">marine sediment metagenome</name>
    <dbReference type="NCBI Taxonomy" id="412755"/>
    <lineage>
        <taxon>unclassified sequences</taxon>
        <taxon>metagenomes</taxon>
        <taxon>ecological metagenomes</taxon>
    </lineage>
</organism>
<protein>
    <recommendedName>
        <fullName evidence="2">Calcineurin-like phosphoesterase domain-containing protein</fullName>
    </recommendedName>
</protein>